<keyword evidence="9" id="KW-0460">Magnesium</keyword>
<feature type="active site" description="Nucleophile" evidence="12">
    <location>
        <position position="27"/>
    </location>
</feature>
<keyword evidence="8" id="KW-0378">Hydrolase</keyword>
<evidence type="ECO:0000256" key="8">
    <source>
        <dbReference type="ARBA" id="ARBA00022801"/>
    </source>
</evidence>
<reference evidence="13 14" key="1">
    <citation type="submission" date="2023-03" db="EMBL/GenBank/DDBJ databases">
        <title>High-quality genome of Scylla paramamosain provides insights in environmental adaptation.</title>
        <authorList>
            <person name="Zhang L."/>
        </authorList>
    </citation>
    <scope>NUCLEOTIDE SEQUENCE [LARGE SCALE GENOMIC DNA]</scope>
    <source>
        <strain evidence="13">LZ_2023a</strain>
        <tissue evidence="13">Muscle</tissue>
    </source>
</reference>
<evidence type="ECO:0000256" key="7">
    <source>
        <dbReference type="ARBA" id="ARBA00022723"/>
    </source>
</evidence>
<dbReference type="EC" id="3.1.3.3" evidence="4"/>
<dbReference type="EMBL" id="JARAKH010000046">
    <property type="protein sequence ID" value="KAK8378026.1"/>
    <property type="molecule type" value="Genomic_DNA"/>
</dbReference>
<name>A0AAW0SSM6_SCYPA</name>
<comment type="caution">
    <text evidence="13">The sequence shown here is derived from an EMBL/GenBank/DDBJ whole genome shotgun (WGS) entry which is preliminary data.</text>
</comment>
<dbReference type="AlphaFoldDB" id="A0AAW0SSM6"/>
<evidence type="ECO:0000256" key="9">
    <source>
        <dbReference type="ARBA" id="ARBA00022842"/>
    </source>
</evidence>
<sequence length="234" mass="25927">MNGQEFSKVGVEESKEIWRSADAVCFDVDSTVIQNEGLDELAAYCGKGQVVKELTMRAMQGGMSYKESLKQRLDMLQPSLETIQGFTRAHPPCLTKDVDKLVEVLQERGVDVYLVSGGFRSLIAPVAKLLNIPLENIFANRLKFFFDGDYGGFDESQLTSRTGGKAEVVSYLKQQEGYTRLVMVGDGITDLEAYPPADTFVGFGGNAVREVVKEKAPWFVNDFGTLISELQKED</sequence>
<accession>A0AAW0SSM6</accession>
<dbReference type="PANTHER" id="PTHR43344">
    <property type="entry name" value="PHOSPHOSERINE PHOSPHATASE"/>
    <property type="match status" value="1"/>
</dbReference>
<keyword evidence="14" id="KW-1185">Reference proteome</keyword>
<feature type="active site" description="Proton donor" evidence="12">
    <location>
        <position position="29"/>
    </location>
</feature>
<organism evidence="13 14">
    <name type="scientific">Scylla paramamosain</name>
    <name type="common">Mud crab</name>
    <dbReference type="NCBI Taxonomy" id="85552"/>
    <lineage>
        <taxon>Eukaryota</taxon>
        <taxon>Metazoa</taxon>
        <taxon>Ecdysozoa</taxon>
        <taxon>Arthropoda</taxon>
        <taxon>Crustacea</taxon>
        <taxon>Multicrustacea</taxon>
        <taxon>Malacostraca</taxon>
        <taxon>Eumalacostraca</taxon>
        <taxon>Eucarida</taxon>
        <taxon>Decapoda</taxon>
        <taxon>Pleocyemata</taxon>
        <taxon>Brachyura</taxon>
        <taxon>Eubrachyura</taxon>
        <taxon>Portunoidea</taxon>
        <taxon>Portunidae</taxon>
        <taxon>Portuninae</taxon>
        <taxon>Scylla</taxon>
    </lineage>
</organism>
<evidence type="ECO:0000256" key="5">
    <source>
        <dbReference type="ARBA" id="ARBA00015196"/>
    </source>
</evidence>
<dbReference type="GO" id="GO:0036424">
    <property type="term" value="F:L-phosphoserine phosphatase activity"/>
    <property type="evidence" value="ECO:0007669"/>
    <property type="project" value="InterPro"/>
</dbReference>
<dbReference type="GO" id="GO:0006564">
    <property type="term" value="P:L-serine biosynthetic process"/>
    <property type="evidence" value="ECO:0007669"/>
    <property type="project" value="UniProtKB-KW"/>
</dbReference>
<dbReference type="CDD" id="cd04309">
    <property type="entry name" value="HAD_PSP_eu"/>
    <property type="match status" value="1"/>
</dbReference>
<dbReference type="InterPro" id="IPR023214">
    <property type="entry name" value="HAD_sf"/>
</dbReference>
<keyword evidence="10" id="KW-0718">Serine biosynthesis</keyword>
<keyword evidence="7" id="KW-0479">Metal-binding</keyword>
<evidence type="ECO:0000256" key="12">
    <source>
        <dbReference type="PIRSR" id="PIRSR604469-1"/>
    </source>
</evidence>
<dbReference type="SUPFAM" id="SSF56784">
    <property type="entry name" value="HAD-like"/>
    <property type="match status" value="1"/>
</dbReference>
<evidence type="ECO:0000256" key="2">
    <source>
        <dbReference type="ARBA" id="ARBA00005135"/>
    </source>
</evidence>
<dbReference type="InterPro" id="IPR036412">
    <property type="entry name" value="HAD-like_sf"/>
</dbReference>
<evidence type="ECO:0000313" key="13">
    <source>
        <dbReference type="EMBL" id="KAK8378026.1"/>
    </source>
</evidence>
<comment type="pathway">
    <text evidence="2">Amino-acid biosynthesis; L-serine biosynthesis; L-serine from 3-phospho-D-glycerate: step 3/3.</text>
</comment>
<evidence type="ECO:0000256" key="6">
    <source>
        <dbReference type="ARBA" id="ARBA00022605"/>
    </source>
</evidence>
<dbReference type="InterPro" id="IPR050582">
    <property type="entry name" value="HAD-like_SerB"/>
</dbReference>
<dbReference type="InterPro" id="IPR004469">
    <property type="entry name" value="PSP"/>
</dbReference>
<dbReference type="NCBIfam" id="TIGR01488">
    <property type="entry name" value="HAD-SF-IB"/>
    <property type="match status" value="1"/>
</dbReference>
<proteinExistence type="inferred from homology"/>
<evidence type="ECO:0000256" key="10">
    <source>
        <dbReference type="ARBA" id="ARBA00023299"/>
    </source>
</evidence>
<evidence type="ECO:0000256" key="4">
    <source>
        <dbReference type="ARBA" id="ARBA00012640"/>
    </source>
</evidence>
<comment type="cofactor">
    <cofactor evidence="1">
        <name>Mg(2+)</name>
        <dbReference type="ChEBI" id="CHEBI:18420"/>
    </cofactor>
</comment>
<evidence type="ECO:0000256" key="11">
    <source>
        <dbReference type="ARBA" id="ARBA00031693"/>
    </source>
</evidence>
<dbReference type="Gene3D" id="1.10.150.210">
    <property type="entry name" value="Phosphoserine phosphatase, domain 2"/>
    <property type="match status" value="1"/>
</dbReference>
<comment type="similarity">
    <text evidence="3">Belongs to the HAD-like hydrolase superfamily. SerB family.</text>
</comment>
<dbReference type="Pfam" id="PF00702">
    <property type="entry name" value="Hydrolase"/>
    <property type="match status" value="1"/>
</dbReference>
<evidence type="ECO:0000256" key="1">
    <source>
        <dbReference type="ARBA" id="ARBA00001946"/>
    </source>
</evidence>
<dbReference type="PANTHER" id="PTHR43344:SF2">
    <property type="entry name" value="PHOSPHOSERINE PHOSPHATASE"/>
    <property type="match status" value="1"/>
</dbReference>
<evidence type="ECO:0000256" key="3">
    <source>
        <dbReference type="ARBA" id="ARBA00009184"/>
    </source>
</evidence>
<dbReference type="Gene3D" id="3.40.50.1000">
    <property type="entry name" value="HAD superfamily/HAD-like"/>
    <property type="match status" value="1"/>
</dbReference>
<dbReference type="GO" id="GO:0000287">
    <property type="term" value="F:magnesium ion binding"/>
    <property type="evidence" value="ECO:0007669"/>
    <property type="project" value="TreeGrafter"/>
</dbReference>
<protein>
    <recommendedName>
        <fullName evidence="5">Phosphoserine phosphatase</fullName>
        <ecNumber evidence="4">3.1.3.3</ecNumber>
    </recommendedName>
    <alternativeName>
        <fullName evidence="11">O-phosphoserine phosphohydrolase</fullName>
    </alternativeName>
</protein>
<evidence type="ECO:0000313" key="14">
    <source>
        <dbReference type="Proteomes" id="UP001487740"/>
    </source>
</evidence>
<dbReference type="Proteomes" id="UP001487740">
    <property type="component" value="Unassembled WGS sequence"/>
</dbReference>
<dbReference type="NCBIfam" id="TIGR00338">
    <property type="entry name" value="serB"/>
    <property type="match status" value="1"/>
</dbReference>
<keyword evidence="6" id="KW-0028">Amino-acid biosynthesis</keyword>
<dbReference type="FunFam" id="3.40.50.1000:FF:000077">
    <property type="entry name" value="Phosphoserine phosphatase, chloroplastic"/>
    <property type="match status" value="1"/>
</dbReference>
<gene>
    <name evidence="13" type="ORF">O3P69_018750</name>
</gene>
<dbReference type="GO" id="GO:0005737">
    <property type="term" value="C:cytoplasm"/>
    <property type="evidence" value="ECO:0007669"/>
    <property type="project" value="TreeGrafter"/>
</dbReference>